<protein>
    <submittedName>
        <fullName evidence="2">Uncharacterized protein</fullName>
    </submittedName>
</protein>
<feature type="region of interest" description="Disordered" evidence="1">
    <location>
        <begin position="58"/>
        <end position="147"/>
    </location>
</feature>
<feature type="region of interest" description="Disordered" evidence="1">
    <location>
        <begin position="346"/>
        <end position="422"/>
    </location>
</feature>
<organism evidence="2 3">
    <name type="scientific">Leptomonas seymouri</name>
    <dbReference type="NCBI Taxonomy" id="5684"/>
    <lineage>
        <taxon>Eukaryota</taxon>
        <taxon>Discoba</taxon>
        <taxon>Euglenozoa</taxon>
        <taxon>Kinetoplastea</taxon>
        <taxon>Metakinetoplastina</taxon>
        <taxon>Trypanosomatida</taxon>
        <taxon>Trypanosomatidae</taxon>
        <taxon>Leishmaniinae</taxon>
        <taxon>Leptomonas</taxon>
    </lineage>
</organism>
<feature type="region of interest" description="Disordered" evidence="1">
    <location>
        <begin position="510"/>
        <end position="539"/>
    </location>
</feature>
<gene>
    <name evidence="2" type="ORF">ABL78_3406</name>
</gene>
<dbReference type="AlphaFoldDB" id="A0A0N1IL08"/>
<dbReference type="OMA" id="NPSMGMN"/>
<feature type="compositionally biased region" description="Basic and acidic residues" evidence="1">
    <location>
        <begin position="363"/>
        <end position="374"/>
    </location>
</feature>
<name>A0A0N1IL08_LEPSE</name>
<dbReference type="Proteomes" id="UP000038009">
    <property type="component" value="Unassembled WGS sequence"/>
</dbReference>
<proteinExistence type="predicted"/>
<feature type="compositionally biased region" description="Basic residues" evidence="1">
    <location>
        <begin position="275"/>
        <end position="284"/>
    </location>
</feature>
<dbReference type="EMBL" id="LJSK01000085">
    <property type="protein sequence ID" value="KPI87495.1"/>
    <property type="molecule type" value="Genomic_DNA"/>
</dbReference>
<evidence type="ECO:0000256" key="1">
    <source>
        <dbReference type="SAM" id="MobiDB-lite"/>
    </source>
</evidence>
<feature type="region of interest" description="Disordered" evidence="1">
    <location>
        <begin position="195"/>
        <end position="214"/>
    </location>
</feature>
<feature type="region of interest" description="Disordered" evidence="1">
    <location>
        <begin position="596"/>
        <end position="615"/>
    </location>
</feature>
<feature type="compositionally biased region" description="Basic and acidic residues" evidence="1">
    <location>
        <begin position="204"/>
        <end position="213"/>
    </location>
</feature>
<comment type="caution">
    <text evidence="2">The sequence shown here is derived from an EMBL/GenBank/DDBJ whole genome shotgun (WGS) entry which is preliminary data.</text>
</comment>
<dbReference type="VEuPathDB" id="TriTrypDB:Lsey_0085_0020"/>
<keyword evidence="3" id="KW-1185">Reference proteome</keyword>
<feature type="region of interest" description="Disordered" evidence="1">
    <location>
        <begin position="262"/>
        <end position="319"/>
    </location>
</feature>
<sequence length="615" mass="67826">MRRRSSLLMQQQLFILQQQHWMINSQQRRRSMPSEMGFMLEESPLQQRQLRTPFFRPVAWSNPNVDDGTRPPPHPQPHPHRPVPLALTGTTTLANPAPDLNEFPPRSEASEGGTPSGSAPKPSLRLQEKRRASQGLDASPSPSPLFPNVLAEKATQQCVHRSAPGMLPESISFYKENASSPPSFVKRIGMLFKTSTTHRRPSREHKPQEHSSRFDTVNTKEVGANEKNKNPLSMQSGHGNSVDPVMKLSATEVVKPKDSCETALDGVDTAPTARRNAKKHRKPVPRTLSFFNRLRDLTGNHRNDDTEEGYSGGHSCSPLSDDYTYDSTTLDGSNSPFMKTGDSQALGKVARKSAAANKVRAPPAERDRKGKEDGNSTQSAEVESTDAVSGDESDEHYSAGEEGSNGSSDHRSFSDNSEDDSEKRLLAMPLSPGTEYTPSSFFYRDTVETIHPASPLPDVAREFCENATERPQLAAAEHPHTASLPYFLPDLQLDGCVPRMRSGREQIRQTASSQDSSMMSPILQKSQHTQRTVSSTYSSNSEYNLSGMLHSPSSVEGTNHVTVSPLCTSVPSPNSSRTTNTHCNFAVNSDMSPMAKRFPASSRRYPRSMAQYQPQ</sequence>
<evidence type="ECO:0000313" key="2">
    <source>
        <dbReference type="EMBL" id="KPI87495.1"/>
    </source>
</evidence>
<accession>A0A0N1IL08</accession>
<evidence type="ECO:0000313" key="3">
    <source>
        <dbReference type="Proteomes" id="UP000038009"/>
    </source>
</evidence>
<feature type="compositionally biased region" description="Basic and acidic residues" evidence="1">
    <location>
        <begin position="293"/>
        <end position="304"/>
    </location>
</feature>
<reference evidence="2 3" key="1">
    <citation type="journal article" date="2015" name="PLoS Pathog.">
        <title>Leptomonas seymouri: Adaptations to the Dixenous Life Cycle Analyzed by Genome Sequencing, Transcriptome Profiling and Co-infection with Leishmania donovani.</title>
        <authorList>
            <person name="Kraeva N."/>
            <person name="Butenko A."/>
            <person name="Hlavacova J."/>
            <person name="Kostygov A."/>
            <person name="Myskova J."/>
            <person name="Grybchuk D."/>
            <person name="Lestinova T."/>
            <person name="Votypka J."/>
            <person name="Volf P."/>
            <person name="Opperdoes F."/>
            <person name="Flegontov P."/>
            <person name="Lukes J."/>
            <person name="Yurchenko V."/>
        </authorList>
    </citation>
    <scope>NUCLEOTIDE SEQUENCE [LARGE SCALE GENOMIC DNA]</scope>
    <source>
        <strain evidence="2 3">ATCC 30220</strain>
    </source>
</reference>